<accession>A0AAJ1UCC0</accession>
<keyword evidence="3" id="KW-1185">Reference proteome</keyword>
<evidence type="ECO:0000313" key="2">
    <source>
        <dbReference type="EMBL" id="MDQ2094908.1"/>
    </source>
</evidence>
<reference evidence="2" key="1">
    <citation type="submission" date="2022-07" db="EMBL/GenBank/DDBJ databases">
        <authorList>
            <person name="Otstavnykh N."/>
            <person name="Isaeva M."/>
            <person name="Bystritskaya E."/>
        </authorList>
    </citation>
    <scope>NUCLEOTIDE SEQUENCE</scope>
    <source>
        <strain evidence="2">10Alg 79</strain>
    </source>
</reference>
<reference evidence="2" key="2">
    <citation type="submission" date="2023-04" db="EMBL/GenBank/DDBJ databases">
        <title>'Rhodoalgimonas zhirmunskyi' gen. nov., isolated from a red alga.</title>
        <authorList>
            <person name="Nedashkovskaya O.I."/>
            <person name="Otstavnykh N.Y."/>
            <person name="Bystritskaya E.P."/>
            <person name="Balabanova L.A."/>
            <person name="Isaeva M.P."/>
        </authorList>
    </citation>
    <scope>NUCLEOTIDE SEQUENCE</scope>
    <source>
        <strain evidence="2">10Alg 79</strain>
    </source>
</reference>
<feature type="region of interest" description="Disordered" evidence="1">
    <location>
        <begin position="18"/>
        <end position="47"/>
    </location>
</feature>
<sequence length="47" mass="5412">MKKQRRWIKSAIETAKTETPALPWQRGARRSTFISSRSAPVKRIKSA</sequence>
<evidence type="ECO:0000256" key="1">
    <source>
        <dbReference type="SAM" id="MobiDB-lite"/>
    </source>
</evidence>
<dbReference type="EMBL" id="JANFFA010000003">
    <property type="protein sequence ID" value="MDQ2094908.1"/>
    <property type="molecule type" value="Genomic_DNA"/>
</dbReference>
<dbReference type="AlphaFoldDB" id="A0AAJ1UCC0"/>
<comment type="caution">
    <text evidence="2">The sequence shown here is derived from an EMBL/GenBank/DDBJ whole genome shotgun (WGS) entry which is preliminary data.</text>
</comment>
<proteinExistence type="predicted"/>
<organism evidence="2 3">
    <name type="scientific">Rhodalgimonas zhirmunskyi</name>
    <dbReference type="NCBI Taxonomy" id="2964767"/>
    <lineage>
        <taxon>Bacteria</taxon>
        <taxon>Pseudomonadati</taxon>
        <taxon>Pseudomonadota</taxon>
        <taxon>Alphaproteobacteria</taxon>
        <taxon>Rhodobacterales</taxon>
        <taxon>Roseobacteraceae</taxon>
        <taxon>Rhodalgimonas</taxon>
    </lineage>
</organism>
<gene>
    <name evidence="2" type="ORF">NOI20_12365</name>
</gene>
<dbReference type="RefSeq" id="WP_317626516.1">
    <property type="nucleotide sequence ID" value="NZ_JANFFA010000003.1"/>
</dbReference>
<dbReference type="Proteomes" id="UP001227162">
    <property type="component" value="Unassembled WGS sequence"/>
</dbReference>
<evidence type="ECO:0000313" key="3">
    <source>
        <dbReference type="Proteomes" id="UP001227162"/>
    </source>
</evidence>
<name>A0AAJ1UCC0_9RHOB</name>
<protein>
    <submittedName>
        <fullName evidence="2">Uncharacterized protein</fullName>
    </submittedName>
</protein>